<evidence type="ECO:0000256" key="2">
    <source>
        <dbReference type="ARBA" id="ARBA00023134"/>
    </source>
</evidence>
<dbReference type="NCBIfam" id="TIGR00231">
    <property type="entry name" value="small_GTP"/>
    <property type="match status" value="1"/>
</dbReference>
<dbReference type="SUPFAM" id="SSF52540">
    <property type="entry name" value="P-loop containing nucleoside triphosphate hydrolases"/>
    <property type="match status" value="1"/>
</dbReference>
<dbReference type="Gene3D" id="3.40.50.300">
    <property type="entry name" value="P-loop containing nucleotide triphosphate hydrolases"/>
    <property type="match status" value="1"/>
</dbReference>
<dbReference type="SMART" id="SM00175">
    <property type="entry name" value="RAB"/>
    <property type="match status" value="1"/>
</dbReference>
<dbReference type="GO" id="GO:0051301">
    <property type="term" value="P:cell division"/>
    <property type="evidence" value="ECO:0007669"/>
    <property type="project" value="UniProtKB-KW"/>
</dbReference>
<sequence length="204" mass="23288">MQKFKDKKTEVLKCVVVGDGAVGKTCMLISYAMNKFPTDHVPTVFDNYAVNTTIDENTHVLQLFDTAGQEEYDRLRILMYPLTDVFLVCFSVMSSISFENIEETWVPEIKHHCPNTPFVLIGTQTDRRVDYVTGVYQDKPITFEQGVKAAQSVGAETYVECSALTQEGLKHVFDETVLTVLNSRKKKRYHRRLKIGCIDLNCFK</sequence>
<dbReference type="Pfam" id="PF00071">
    <property type="entry name" value="Ras"/>
    <property type="match status" value="1"/>
</dbReference>
<keyword evidence="1" id="KW-0547">Nucleotide-binding</keyword>
<dbReference type="PROSITE" id="PS51421">
    <property type="entry name" value="RAS"/>
    <property type="match status" value="1"/>
</dbReference>
<evidence type="ECO:0000313" key="4">
    <source>
        <dbReference type="RefSeq" id="XP_006825687.1"/>
    </source>
</evidence>
<keyword evidence="4" id="KW-0132">Cell division</keyword>
<dbReference type="PRINTS" id="PR00449">
    <property type="entry name" value="RASTRNSFRMNG"/>
</dbReference>
<dbReference type="SMART" id="SM00174">
    <property type="entry name" value="RHO"/>
    <property type="match status" value="1"/>
</dbReference>
<keyword evidence="3" id="KW-1185">Reference proteome</keyword>
<gene>
    <name evidence="4" type="primary">LOC102800919</name>
</gene>
<dbReference type="GeneID" id="102800919"/>
<accession>A0ABM0N096</accession>
<dbReference type="PANTHER" id="PTHR24072">
    <property type="entry name" value="RHO FAMILY GTPASE"/>
    <property type="match status" value="1"/>
</dbReference>
<keyword evidence="4" id="KW-0131">Cell cycle</keyword>
<dbReference type="PROSITE" id="PS51419">
    <property type="entry name" value="RAB"/>
    <property type="match status" value="1"/>
</dbReference>
<keyword evidence="2" id="KW-0342">GTP-binding</keyword>
<evidence type="ECO:0000313" key="3">
    <source>
        <dbReference type="Proteomes" id="UP000694865"/>
    </source>
</evidence>
<dbReference type="InterPro" id="IPR005225">
    <property type="entry name" value="Small_GTP-bd"/>
</dbReference>
<dbReference type="PROSITE" id="PS51420">
    <property type="entry name" value="RHO"/>
    <property type="match status" value="1"/>
</dbReference>
<dbReference type="RefSeq" id="XP_006825687.1">
    <property type="nucleotide sequence ID" value="XM_006825624.1"/>
</dbReference>
<dbReference type="InterPro" id="IPR003578">
    <property type="entry name" value="Small_GTPase_Rho"/>
</dbReference>
<proteinExistence type="predicted"/>
<name>A0ABM0N096_SACKO</name>
<protein>
    <submittedName>
        <fullName evidence="4">Cell division control protein 42 homolog</fullName>
    </submittedName>
</protein>
<dbReference type="CDD" id="cd00157">
    <property type="entry name" value="Rho"/>
    <property type="match status" value="1"/>
</dbReference>
<evidence type="ECO:0000256" key="1">
    <source>
        <dbReference type="ARBA" id="ARBA00022741"/>
    </source>
</evidence>
<organism evidence="3 4">
    <name type="scientific">Saccoglossus kowalevskii</name>
    <name type="common">Acorn worm</name>
    <dbReference type="NCBI Taxonomy" id="10224"/>
    <lineage>
        <taxon>Eukaryota</taxon>
        <taxon>Metazoa</taxon>
        <taxon>Hemichordata</taxon>
        <taxon>Enteropneusta</taxon>
        <taxon>Harrimaniidae</taxon>
        <taxon>Saccoglossus</taxon>
    </lineage>
</organism>
<reference evidence="4" key="1">
    <citation type="submission" date="2025-08" db="UniProtKB">
        <authorList>
            <consortium name="RefSeq"/>
        </authorList>
    </citation>
    <scope>IDENTIFICATION</scope>
    <source>
        <tissue evidence="4">Testes</tissue>
    </source>
</reference>
<dbReference type="SMART" id="SM00173">
    <property type="entry name" value="RAS"/>
    <property type="match status" value="1"/>
</dbReference>
<dbReference type="Proteomes" id="UP000694865">
    <property type="component" value="Unplaced"/>
</dbReference>
<dbReference type="InterPro" id="IPR027417">
    <property type="entry name" value="P-loop_NTPase"/>
</dbReference>
<dbReference type="InterPro" id="IPR001806">
    <property type="entry name" value="Small_GTPase"/>
</dbReference>